<dbReference type="PANTHER" id="PTHR10660">
    <property type="entry name" value="PROTEASOME REGULATOR PA28"/>
    <property type="match status" value="1"/>
</dbReference>
<comment type="similarity">
    <text evidence="1">Belongs to the PA28 family.</text>
</comment>
<protein>
    <submittedName>
        <fullName evidence="6">Uncharacterized protein</fullName>
    </submittedName>
</protein>
<evidence type="ECO:0000313" key="7">
    <source>
        <dbReference type="Proteomes" id="UP000678499"/>
    </source>
</evidence>
<dbReference type="GO" id="GO:0061133">
    <property type="term" value="F:endopeptidase activator activity"/>
    <property type="evidence" value="ECO:0007669"/>
    <property type="project" value="TreeGrafter"/>
</dbReference>
<accession>A0A7R9BE79</accession>
<dbReference type="Pfam" id="PF02252">
    <property type="entry name" value="PA28_C"/>
    <property type="match status" value="1"/>
</dbReference>
<keyword evidence="7" id="KW-1185">Reference proteome</keyword>
<evidence type="ECO:0000259" key="5">
    <source>
        <dbReference type="Pfam" id="PF02252"/>
    </source>
</evidence>
<sequence>MVFELQTVKEDLSLLQNFDPSVVEEFCKIAAQSGQHSTNERVLSGAGSRLGVDPKIVGKAIDALLFLAEETTKSRSDDVGIENYVRALGIDDEENIRRIVSFCLSQTTSFRRVLEKQKACVDVLPKFLGFQWRLQVPVASRLNHAAVGNPVILLRLVTTAGDLEEFKAGITERAEDFIKHGFAKRIIYLNELIGSPDFNIDVSDVISDLNIPVPSDSPLDEESNCEEAEVSDDLSCCKIYILPNGPAPCNTKLVDLNEKLKPILIQLLDETNLDGNNFGVSIQIDAIEVIREIETQISQIYTKISNYHVKRAAATAKVMKHPQLEDLRRVVEEVDEKHYRHLRRSLIVSRDSYAELHDTIAKNLEKIRAPLNSRLHDMY</sequence>
<dbReference type="Pfam" id="PF02251">
    <property type="entry name" value="PA28_N"/>
    <property type="match status" value="1"/>
</dbReference>
<dbReference type="SUPFAM" id="SSF47216">
    <property type="entry name" value="Proteasome activator"/>
    <property type="match status" value="1"/>
</dbReference>
<dbReference type="InterPro" id="IPR009077">
    <property type="entry name" value="Proteasome_activ_PA28"/>
</dbReference>
<evidence type="ECO:0000313" key="6">
    <source>
        <dbReference type="EMBL" id="CAD7273558.1"/>
    </source>
</evidence>
<dbReference type="FunFam" id="1.20.120.180:FF:000002">
    <property type="entry name" value="Proteasome activator complex subunit 1"/>
    <property type="match status" value="1"/>
</dbReference>
<feature type="domain" description="Proteasome activator PA28 N-terminal" evidence="4">
    <location>
        <begin position="162"/>
        <end position="215"/>
    </location>
</feature>
<dbReference type="InterPro" id="IPR036997">
    <property type="entry name" value="PA28_C_sf"/>
</dbReference>
<dbReference type="GO" id="GO:0005737">
    <property type="term" value="C:cytoplasm"/>
    <property type="evidence" value="ECO:0007669"/>
    <property type="project" value="TreeGrafter"/>
</dbReference>
<organism evidence="6">
    <name type="scientific">Notodromas monacha</name>
    <dbReference type="NCBI Taxonomy" id="399045"/>
    <lineage>
        <taxon>Eukaryota</taxon>
        <taxon>Metazoa</taxon>
        <taxon>Ecdysozoa</taxon>
        <taxon>Arthropoda</taxon>
        <taxon>Crustacea</taxon>
        <taxon>Oligostraca</taxon>
        <taxon>Ostracoda</taxon>
        <taxon>Podocopa</taxon>
        <taxon>Podocopida</taxon>
        <taxon>Cypridocopina</taxon>
        <taxon>Cypridoidea</taxon>
        <taxon>Cyprididae</taxon>
        <taxon>Notodromas</taxon>
    </lineage>
</organism>
<dbReference type="OrthoDB" id="6591885at2759"/>
<dbReference type="Gene3D" id="1.20.5.120">
    <property type="entry name" value="Proteasome activator pa28, N-terminal domain"/>
    <property type="match status" value="1"/>
</dbReference>
<dbReference type="InterPro" id="IPR003185">
    <property type="entry name" value="Proteasome_activ_PA28_N"/>
</dbReference>
<dbReference type="Proteomes" id="UP000678499">
    <property type="component" value="Unassembled WGS sequence"/>
</dbReference>
<evidence type="ECO:0000256" key="1">
    <source>
        <dbReference type="ARBA" id="ARBA00005883"/>
    </source>
</evidence>
<dbReference type="AlphaFoldDB" id="A0A7R9BE79"/>
<dbReference type="Gene3D" id="1.20.120.180">
    <property type="entry name" value="Proteasome activator pa28, C-terminal domain"/>
    <property type="match status" value="1"/>
</dbReference>
<comment type="function">
    <text evidence="3">Implicated in immunoproteasome assembly and required for efficient antigen processing. The PA28 activator complex enhances the generation of class I binding peptides by altering the cleavage pattern of the proteasome.</text>
</comment>
<dbReference type="PANTHER" id="PTHR10660:SF2">
    <property type="entry name" value="LD45860P"/>
    <property type="match status" value="1"/>
</dbReference>
<dbReference type="GO" id="GO:2000045">
    <property type="term" value="P:regulation of G1/S transition of mitotic cell cycle"/>
    <property type="evidence" value="ECO:0007669"/>
    <property type="project" value="TreeGrafter"/>
</dbReference>
<dbReference type="EMBL" id="OA882181">
    <property type="protein sequence ID" value="CAD7273558.1"/>
    <property type="molecule type" value="Genomic_DNA"/>
</dbReference>
<dbReference type="InterPro" id="IPR036252">
    <property type="entry name" value="Proteasome_activ_sf"/>
</dbReference>
<proteinExistence type="inferred from homology"/>
<dbReference type="InterPro" id="IPR003186">
    <property type="entry name" value="PA28_C"/>
</dbReference>
<dbReference type="InterPro" id="IPR036996">
    <property type="entry name" value="PA28_N_sf"/>
</dbReference>
<keyword evidence="2" id="KW-0647">Proteasome</keyword>
<reference evidence="6" key="1">
    <citation type="submission" date="2020-11" db="EMBL/GenBank/DDBJ databases">
        <authorList>
            <person name="Tran Van P."/>
        </authorList>
    </citation>
    <scope>NUCLEOTIDE SEQUENCE</scope>
</reference>
<dbReference type="GO" id="GO:0005654">
    <property type="term" value="C:nucleoplasm"/>
    <property type="evidence" value="ECO:0007669"/>
    <property type="project" value="TreeGrafter"/>
</dbReference>
<dbReference type="GO" id="GO:0061136">
    <property type="term" value="P:regulation of proteasomal protein catabolic process"/>
    <property type="evidence" value="ECO:0007669"/>
    <property type="project" value="TreeGrafter"/>
</dbReference>
<dbReference type="EMBL" id="CAJPEX010000144">
    <property type="protein sequence ID" value="CAG0913710.1"/>
    <property type="molecule type" value="Genomic_DNA"/>
</dbReference>
<evidence type="ECO:0000256" key="2">
    <source>
        <dbReference type="ARBA" id="ARBA00022942"/>
    </source>
</evidence>
<gene>
    <name evidence="6" type="ORF">NMOB1V02_LOCUS1439</name>
</gene>
<evidence type="ECO:0000256" key="3">
    <source>
        <dbReference type="ARBA" id="ARBA00037467"/>
    </source>
</evidence>
<feature type="domain" description="Proteasome activator PA28 C-terminal" evidence="5">
    <location>
        <begin position="273"/>
        <end position="373"/>
    </location>
</feature>
<name>A0A7R9BE79_9CRUS</name>
<dbReference type="GO" id="GO:0008537">
    <property type="term" value="C:proteasome activator complex"/>
    <property type="evidence" value="ECO:0007669"/>
    <property type="project" value="InterPro"/>
</dbReference>
<evidence type="ECO:0000259" key="4">
    <source>
        <dbReference type="Pfam" id="PF02251"/>
    </source>
</evidence>